<organism evidence="1 2">
    <name type="scientific">Candidatus Woesebacteria bacterium RIFCSPHIGHO2_01_FULL_44_21</name>
    <dbReference type="NCBI Taxonomy" id="1802503"/>
    <lineage>
        <taxon>Bacteria</taxon>
        <taxon>Candidatus Woeseibacteriota</taxon>
    </lineage>
</organism>
<dbReference type="EMBL" id="MGGP01000024">
    <property type="protein sequence ID" value="OGM31562.1"/>
    <property type="molecule type" value="Genomic_DNA"/>
</dbReference>
<comment type="caution">
    <text evidence="1">The sequence shown here is derived from an EMBL/GenBank/DDBJ whole genome shotgun (WGS) entry which is preliminary data.</text>
</comment>
<evidence type="ECO:0000313" key="2">
    <source>
        <dbReference type="Proteomes" id="UP000178870"/>
    </source>
</evidence>
<accession>A0A1F7YW38</accession>
<name>A0A1F7YW38_9BACT</name>
<sequence>MAERTEQGFEKLRSEINAKIDNLLADTEGFLDGSKLAGYNVPSTELGKWHGRPLLGETWRDNKLSDTARLILSSNDEADKLHKSVQVHVKPENTDGSITWVYYLDIKENFPRLRAYQNFTRTSDGEIIDIPNDPMQRPIAQEDLEFFSKLLDAAKQSSQ</sequence>
<dbReference type="AlphaFoldDB" id="A0A1F7YW38"/>
<proteinExistence type="predicted"/>
<reference evidence="1 2" key="1">
    <citation type="journal article" date="2016" name="Nat. Commun.">
        <title>Thousands of microbial genomes shed light on interconnected biogeochemical processes in an aquifer system.</title>
        <authorList>
            <person name="Anantharaman K."/>
            <person name="Brown C.T."/>
            <person name="Hug L.A."/>
            <person name="Sharon I."/>
            <person name="Castelle C.J."/>
            <person name="Probst A.J."/>
            <person name="Thomas B.C."/>
            <person name="Singh A."/>
            <person name="Wilkins M.J."/>
            <person name="Karaoz U."/>
            <person name="Brodie E.L."/>
            <person name="Williams K.H."/>
            <person name="Hubbard S.S."/>
            <person name="Banfield J.F."/>
        </authorList>
    </citation>
    <scope>NUCLEOTIDE SEQUENCE [LARGE SCALE GENOMIC DNA]</scope>
</reference>
<protein>
    <submittedName>
        <fullName evidence="1">Uncharacterized protein</fullName>
    </submittedName>
</protein>
<evidence type="ECO:0000313" key="1">
    <source>
        <dbReference type="EMBL" id="OGM31562.1"/>
    </source>
</evidence>
<gene>
    <name evidence="1" type="ORF">A2803_02395</name>
</gene>
<dbReference type="Proteomes" id="UP000178870">
    <property type="component" value="Unassembled WGS sequence"/>
</dbReference>